<dbReference type="GO" id="GO:0008745">
    <property type="term" value="F:N-acetylmuramoyl-L-alanine amidase activity"/>
    <property type="evidence" value="ECO:0007669"/>
    <property type="project" value="UniProtKB-EC"/>
</dbReference>
<evidence type="ECO:0000256" key="1">
    <source>
        <dbReference type="ARBA" id="ARBA00001561"/>
    </source>
</evidence>
<dbReference type="PANTHER" id="PTHR30417:SF1">
    <property type="entry name" value="N-ACETYLMURAMOYL-L-ALANINE AMIDASE AMID"/>
    <property type="match status" value="1"/>
</dbReference>
<dbReference type="InterPro" id="IPR051206">
    <property type="entry name" value="NAMLAA_amidase_2"/>
</dbReference>
<sequence length="497" mass="54308">MQINRDYVSDNNTYDANNPQYIVVHNTDNFHAGADASAHARAQCNGNFDGMSAHYYVDDGDTVYQAAPHSRGCWHVGVNYGGRLFGTVNNKNSIGVEMCVQAGYDFNRAFANTVEFVRQLMAETRIPADRVLQHYDVCAKNCPSQIRAKGMWEELKRQIQSGGSAGEDTVGYTKIMGKAAANLEQMKAYIKSKNEVVAQSVLNMLPLYLSEGEAESVRGDIAFAQSCLETGNFSFPGSAVTLEQNNFCGMGVTDNGMKGNSFDTVQLGIRAQIQHLKAYAGTDGLVNENIDPRFRYVVRGSAPYVEWLGIQENPQGKGWAAGAGYGGKILTILKNITGDSGEGSIEDGGNQPIKPLSGYAKVFYKGRDGLNVRKAPCMGDNVDQVIFDGIYTVVGISADGNWYKLKSGLYLTTGKEYVQFMEKLQAASSYMVKVSIPDLNIRKGPGMDYARTGEFTGIGVFTIVEETQGVGASKWGLLKSYQKKRDGWISLDYATRV</sequence>
<dbReference type="eggNOG" id="COG5632">
    <property type="taxonomic scope" value="Bacteria"/>
</dbReference>
<evidence type="ECO:0000256" key="2">
    <source>
        <dbReference type="ARBA" id="ARBA00011901"/>
    </source>
</evidence>
<dbReference type="Pfam" id="PF01510">
    <property type="entry name" value="Amidase_2"/>
    <property type="match status" value="1"/>
</dbReference>
<comment type="caution">
    <text evidence="6">The sequence shown here is derived from an EMBL/GenBank/DDBJ whole genome shotgun (WGS) entry which is preliminary data.</text>
</comment>
<organism evidence="6 7">
    <name type="scientific">Clostridium symbiosum (strain WAL-14163)</name>
    <dbReference type="NCBI Taxonomy" id="742740"/>
    <lineage>
        <taxon>Bacteria</taxon>
        <taxon>Bacillati</taxon>
        <taxon>Bacillota</taxon>
        <taxon>Clostridia</taxon>
        <taxon>Lachnospirales</taxon>
        <taxon>Lachnospiraceae</taxon>
        <taxon>Otoolea</taxon>
    </lineage>
</organism>
<dbReference type="Proteomes" id="UP000002970">
    <property type="component" value="Unassembled WGS sequence"/>
</dbReference>
<reference evidence="6 7" key="1">
    <citation type="submission" date="2010-12" db="EMBL/GenBank/DDBJ databases">
        <title>The Genome Sequence of Clostridium symbiosum strain WAL-14163.</title>
        <authorList>
            <person name="Earl A."/>
            <person name="Ward D."/>
            <person name="Feldgarden M."/>
            <person name="Gevers D."/>
            <person name="Finegold S.M."/>
            <person name="Summanen P.H."/>
            <person name="Molitoris D.R."/>
            <person name="Vaisanen M.L."/>
            <person name="Daigneault M."/>
            <person name="Young S.K."/>
            <person name="Zeng Q."/>
            <person name="Gargeya S."/>
            <person name="Fitzgerald M."/>
            <person name="Haas B."/>
            <person name="Abouelleil A."/>
            <person name="Alvarado L."/>
            <person name="Arachchi H.M."/>
            <person name="Berlin A."/>
            <person name="Brown A."/>
            <person name="Chapman S.B."/>
            <person name="Chen Z."/>
            <person name="Dunbar C."/>
            <person name="Freedman E."/>
            <person name="Gearin G."/>
            <person name="Gellesch M."/>
            <person name="Goldberg J."/>
            <person name="Griggs A."/>
            <person name="Gujja S."/>
            <person name="Heilman E."/>
            <person name="Heiman D."/>
            <person name="Howarth C."/>
            <person name="Larson L."/>
            <person name="Lui A."/>
            <person name="MacDonald P.J.P."/>
            <person name="Mehta T."/>
            <person name="Montmayeur A."/>
            <person name="Murphy C."/>
            <person name="Neiman D."/>
            <person name="Pearson M."/>
            <person name="Priest M."/>
            <person name="Roberts A."/>
            <person name="Saif S."/>
            <person name="Shea T."/>
            <person name="Shenoy N."/>
            <person name="Sisk P."/>
            <person name="Stolte C."/>
            <person name="Sykes S."/>
            <person name="White J."/>
            <person name="Yandava C."/>
            <person name="Nusbaum C."/>
            <person name="Birren B."/>
        </authorList>
    </citation>
    <scope>NUCLEOTIDE SEQUENCE [LARGE SCALE GENOMIC DNA]</scope>
    <source>
        <strain evidence="6 7">WAL-14163</strain>
    </source>
</reference>
<proteinExistence type="predicted"/>
<dbReference type="STRING" id="1512.GCA_900049235_01306"/>
<evidence type="ECO:0000256" key="3">
    <source>
        <dbReference type="ARBA" id="ARBA00022801"/>
    </source>
</evidence>
<dbReference type="AlphaFoldDB" id="E7GJV2"/>
<dbReference type="HOGENOM" id="CLU_042024_3_0_9"/>
<evidence type="ECO:0000256" key="4">
    <source>
        <dbReference type="ARBA" id="ARBA00023316"/>
    </source>
</evidence>
<dbReference type="eggNOG" id="COG4733">
    <property type="taxonomic scope" value="Bacteria"/>
</dbReference>
<dbReference type="InterPro" id="IPR002901">
    <property type="entry name" value="MGlyc_endo_b_GlcNAc-like_dom"/>
</dbReference>
<dbReference type="InterPro" id="IPR036505">
    <property type="entry name" value="Amidase/PGRP_sf"/>
</dbReference>
<evidence type="ECO:0000313" key="6">
    <source>
        <dbReference type="EMBL" id="EGA94846.1"/>
    </source>
</evidence>
<evidence type="ECO:0000259" key="5">
    <source>
        <dbReference type="SMART" id="SM00644"/>
    </source>
</evidence>
<feature type="domain" description="N-acetylmuramoyl-L-alanine amidase" evidence="5">
    <location>
        <begin position="8"/>
        <end position="155"/>
    </location>
</feature>
<dbReference type="GO" id="GO:0004040">
    <property type="term" value="F:amidase activity"/>
    <property type="evidence" value="ECO:0007669"/>
    <property type="project" value="InterPro"/>
</dbReference>
<keyword evidence="3" id="KW-0378">Hydrolase</keyword>
<dbReference type="Gene3D" id="3.40.80.10">
    <property type="entry name" value="Peptidoglycan recognition protein-like"/>
    <property type="match status" value="1"/>
</dbReference>
<dbReference type="RefSeq" id="WP_003499421.1">
    <property type="nucleotide sequence ID" value="NZ_GL834306.1"/>
</dbReference>
<dbReference type="SMART" id="SM00644">
    <property type="entry name" value="Ami_2"/>
    <property type="match status" value="1"/>
</dbReference>
<protein>
    <recommendedName>
        <fullName evidence="2">N-acetylmuramoyl-L-alanine amidase</fullName>
        <ecNumber evidence="2">3.5.1.28</ecNumber>
    </recommendedName>
</protein>
<name>E7GJV2_CLOS6</name>
<dbReference type="EMBL" id="ADLQ01000032">
    <property type="protein sequence ID" value="EGA94846.1"/>
    <property type="molecule type" value="Genomic_DNA"/>
</dbReference>
<dbReference type="Pfam" id="PF01832">
    <property type="entry name" value="Glucosaminidase"/>
    <property type="match status" value="1"/>
</dbReference>
<evidence type="ECO:0000313" key="7">
    <source>
        <dbReference type="Proteomes" id="UP000002970"/>
    </source>
</evidence>
<gene>
    <name evidence="6" type="ORF">HMPREF9474_01195</name>
</gene>
<dbReference type="SUPFAM" id="SSF55846">
    <property type="entry name" value="N-acetylmuramoyl-L-alanine amidase-like"/>
    <property type="match status" value="1"/>
</dbReference>
<comment type="catalytic activity">
    <reaction evidence="1">
        <text>Hydrolyzes the link between N-acetylmuramoyl residues and L-amino acid residues in certain cell-wall glycopeptides.</text>
        <dbReference type="EC" id="3.5.1.28"/>
    </reaction>
</comment>
<dbReference type="InterPro" id="IPR002502">
    <property type="entry name" value="Amidase_domain"/>
</dbReference>
<dbReference type="EC" id="3.5.1.28" evidence="2"/>
<dbReference type="PANTHER" id="PTHR30417">
    <property type="entry name" value="N-ACETYLMURAMOYL-L-ALANINE AMIDASE AMID"/>
    <property type="match status" value="1"/>
</dbReference>
<accession>E7GJV2</accession>
<keyword evidence="4" id="KW-0961">Cell wall biogenesis/degradation</keyword>
<keyword evidence="7" id="KW-1185">Reference proteome</keyword>
<dbReference type="GO" id="GO:0071555">
    <property type="term" value="P:cell wall organization"/>
    <property type="evidence" value="ECO:0007669"/>
    <property type="project" value="UniProtKB-KW"/>
</dbReference>
<dbReference type="CDD" id="cd06583">
    <property type="entry name" value="PGRP"/>
    <property type="match status" value="1"/>
</dbReference>
<dbReference type="GO" id="GO:0009253">
    <property type="term" value="P:peptidoglycan catabolic process"/>
    <property type="evidence" value="ECO:0007669"/>
    <property type="project" value="InterPro"/>
</dbReference>
<dbReference type="GO" id="GO:0009254">
    <property type="term" value="P:peptidoglycan turnover"/>
    <property type="evidence" value="ECO:0007669"/>
    <property type="project" value="TreeGrafter"/>
</dbReference>
<dbReference type="eggNOG" id="COG0860">
    <property type="taxonomic scope" value="Bacteria"/>
</dbReference>